<organism evidence="1 2">
    <name type="scientific">Pseudomonas fluvialis</name>
    <dbReference type="NCBI Taxonomy" id="1793966"/>
    <lineage>
        <taxon>Bacteria</taxon>
        <taxon>Pseudomonadati</taxon>
        <taxon>Pseudomonadota</taxon>
        <taxon>Gammaproteobacteria</taxon>
        <taxon>Pseudomonadales</taxon>
        <taxon>Pseudomonadaceae</taxon>
        <taxon>Pseudomonas</taxon>
    </lineage>
</organism>
<name>A0A7X0ERW4_9PSED</name>
<proteinExistence type="predicted"/>
<sequence length="288" mass="32061">MSLSPPTLSSRLSALAQRLGLSGRGRLLGQRAQELHLPFQSLPAPRDSLWWQHSAPLERLVDMTHGALSGPVQEDKAEARAVLLGLVREEHRSLENFDLRQLDGLCGQPNDAWQTLEDIANSPAGKQLRIISYKDFVKTLSLALPRHLVGEALQLKSADWRGQRLYWCGEQQQVALACAIIYARRRGLELMLPAELTHYRLNPAGLAELDNRYFMLAMPPQSWSDPHFMDLLLTGLPYARLSLLRDPGAPEFLLLPKHNPESAALGEGLRLAGAPDVVAYLRQLQAGH</sequence>
<evidence type="ECO:0000313" key="2">
    <source>
        <dbReference type="Proteomes" id="UP000557193"/>
    </source>
</evidence>
<dbReference type="Proteomes" id="UP000557193">
    <property type="component" value="Unassembled WGS sequence"/>
</dbReference>
<dbReference type="RefSeq" id="WP_184682934.1">
    <property type="nucleotide sequence ID" value="NZ_JACHLL010000003.1"/>
</dbReference>
<dbReference type="AlphaFoldDB" id="A0A7X0ERW4"/>
<protein>
    <submittedName>
        <fullName evidence="1">Uncharacterized protein</fullName>
    </submittedName>
</protein>
<accession>A0A7X0ERW4</accession>
<reference evidence="1 2" key="1">
    <citation type="submission" date="2020-08" db="EMBL/GenBank/DDBJ databases">
        <title>Functional genomics of gut bacteria from endangered species of beetles.</title>
        <authorList>
            <person name="Carlos-Shanley C."/>
        </authorList>
    </citation>
    <scope>NUCLEOTIDE SEQUENCE [LARGE SCALE GENOMIC DNA]</scope>
    <source>
        <strain evidence="1 2">S00202</strain>
    </source>
</reference>
<gene>
    <name evidence="1" type="ORF">HNP49_002035</name>
</gene>
<keyword evidence="2" id="KW-1185">Reference proteome</keyword>
<evidence type="ECO:0000313" key="1">
    <source>
        <dbReference type="EMBL" id="MBB6341867.1"/>
    </source>
</evidence>
<comment type="caution">
    <text evidence="1">The sequence shown here is derived from an EMBL/GenBank/DDBJ whole genome shotgun (WGS) entry which is preliminary data.</text>
</comment>
<dbReference type="EMBL" id="JACHLL010000003">
    <property type="protein sequence ID" value="MBB6341867.1"/>
    <property type="molecule type" value="Genomic_DNA"/>
</dbReference>
<dbReference type="InterPro" id="IPR046507">
    <property type="entry name" value="DUF6685"/>
</dbReference>
<dbReference type="Pfam" id="PF20390">
    <property type="entry name" value="DUF6685"/>
    <property type="match status" value="1"/>
</dbReference>